<evidence type="ECO:0000259" key="13">
    <source>
        <dbReference type="Pfam" id="PF10509"/>
    </source>
</evidence>
<dbReference type="InterPro" id="IPR020568">
    <property type="entry name" value="Ribosomal_Su5_D2-typ_SF"/>
</dbReference>
<feature type="domain" description="GHMP kinase C-terminal" evidence="12">
    <location>
        <begin position="354"/>
        <end position="441"/>
    </location>
</feature>
<evidence type="ECO:0000256" key="10">
    <source>
        <dbReference type="ARBA" id="ARBA00049538"/>
    </source>
</evidence>
<dbReference type="GO" id="GO:0006012">
    <property type="term" value="P:galactose metabolic process"/>
    <property type="evidence" value="ECO:0007669"/>
    <property type="project" value="InterPro"/>
</dbReference>
<evidence type="ECO:0000256" key="7">
    <source>
        <dbReference type="ARBA" id="ARBA00022777"/>
    </source>
</evidence>
<dbReference type="GO" id="GO:0005829">
    <property type="term" value="C:cytosol"/>
    <property type="evidence" value="ECO:0007669"/>
    <property type="project" value="TreeGrafter"/>
</dbReference>
<dbReference type="PROSITE" id="PS00627">
    <property type="entry name" value="GHMP_KINASES_ATP"/>
    <property type="match status" value="1"/>
</dbReference>
<dbReference type="Gene3D" id="3.30.230.10">
    <property type="match status" value="1"/>
</dbReference>
<evidence type="ECO:0000259" key="12">
    <source>
        <dbReference type="Pfam" id="PF08544"/>
    </source>
</evidence>
<evidence type="ECO:0000256" key="1">
    <source>
        <dbReference type="ARBA" id="ARBA00004947"/>
    </source>
</evidence>
<comment type="pathway">
    <text evidence="1">Carbohydrate metabolism; galactose metabolism.</text>
</comment>
<dbReference type="InterPro" id="IPR000705">
    <property type="entry name" value="Galactokinase"/>
</dbReference>
<dbReference type="EC" id="2.7.1.6" evidence="3"/>
<dbReference type="GO" id="GO:0004335">
    <property type="term" value="F:galactokinase activity"/>
    <property type="evidence" value="ECO:0007669"/>
    <property type="project" value="UniProtKB-EC"/>
</dbReference>
<dbReference type="Pfam" id="PF10509">
    <property type="entry name" value="GalKase_gal_bdg"/>
    <property type="match status" value="1"/>
</dbReference>
<organism evidence="14 15">
    <name type="scientific">Boothiomyces macroporosus</name>
    <dbReference type="NCBI Taxonomy" id="261099"/>
    <lineage>
        <taxon>Eukaryota</taxon>
        <taxon>Fungi</taxon>
        <taxon>Fungi incertae sedis</taxon>
        <taxon>Chytridiomycota</taxon>
        <taxon>Chytridiomycota incertae sedis</taxon>
        <taxon>Chytridiomycetes</taxon>
        <taxon>Rhizophydiales</taxon>
        <taxon>Terramycetaceae</taxon>
        <taxon>Boothiomyces</taxon>
    </lineage>
</organism>
<dbReference type="PANTHER" id="PTHR10457">
    <property type="entry name" value="MEVALONATE KINASE/GALACTOKINASE"/>
    <property type="match status" value="1"/>
</dbReference>
<evidence type="ECO:0000259" key="11">
    <source>
        <dbReference type="Pfam" id="PF00288"/>
    </source>
</evidence>
<proteinExistence type="inferred from homology"/>
<dbReference type="InterPro" id="IPR019741">
    <property type="entry name" value="Galactokinase_CS"/>
</dbReference>
<protein>
    <recommendedName>
        <fullName evidence="4">Galactokinase</fullName>
        <ecNumber evidence="3">2.7.1.6</ecNumber>
    </recommendedName>
    <alternativeName>
        <fullName evidence="9">Galactose kinase</fullName>
    </alternativeName>
</protein>
<dbReference type="InterPro" id="IPR014721">
    <property type="entry name" value="Ribsml_uS5_D2-typ_fold_subgr"/>
</dbReference>
<dbReference type="SUPFAM" id="SSF55060">
    <property type="entry name" value="GHMP Kinase, C-terminal domain"/>
    <property type="match status" value="1"/>
</dbReference>
<dbReference type="PROSITE" id="PS00106">
    <property type="entry name" value="GALACTOKINASE"/>
    <property type="match status" value="1"/>
</dbReference>
<dbReference type="InterPro" id="IPR019539">
    <property type="entry name" value="GalKase_N"/>
</dbReference>
<evidence type="ECO:0000256" key="5">
    <source>
        <dbReference type="ARBA" id="ARBA00022679"/>
    </source>
</evidence>
<dbReference type="SUPFAM" id="SSF54211">
    <property type="entry name" value="Ribosomal protein S5 domain 2-like"/>
    <property type="match status" value="1"/>
</dbReference>
<feature type="domain" description="GHMP kinase N-terminal" evidence="11">
    <location>
        <begin position="114"/>
        <end position="199"/>
    </location>
</feature>
<comment type="catalytic activity">
    <reaction evidence="10">
        <text>alpha-D-galactose + ATP = alpha-D-galactose 1-phosphate + ADP + H(+)</text>
        <dbReference type="Rhea" id="RHEA:13553"/>
        <dbReference type="ChEBI" id="CHEBI:15378"/>
        <dbReference type="ChEBI" id="CHEBI:28061"/>
        <dbReference type="ChEBI" id="CHEBI:30616"/>
        <dbReference type="ChEBI" id="CHEBI:58336"/>
        <dbReference type="ChEBI" id="CHEBI:456216"/>
        <dbReference type="EC" id="2.7.1.6"/>
    </reaction>
    <physiologicalReaction direction="left-to-right" evidence="10">
        <dbReference type="Rhea" id="RHEA:13554"/>
    </physiologicalReaction>
</comment>
<comment type="caution">
    <text evidence="14">The sequence shown here is derived from an EMBL/GenBank/DDBJ whole genome shotgun (WGS) entry which is preliminary data.</text>
</comment>
<evidence type="ECO:0000256" key="9">
    <source>
        <dbReference type="ARBA" id="ARBA00029590"/>
    </source>
</evidence>
<dbReference type="EMBL" id="JADGKB010000102">
    <property type="protein sequence ID" value="KAJ3253721.1"/>
    <property type="molecule type" value="Genomic_DNA"/>
</dbReference>
<dbReference type="InterPro" id="IPR006203">
    <property type="entry name" value="GHMP_knse_ATP-bd_CS"/>
</dbReference>
<feature type="domain" description="Galactokinase N-terminal" evidence="13">
    <location>
        <begin position="28"/>
        <end position="75"/>
    </location>
</feature>
<evidence type="ECO:0000256" key="6">
    <source>
        <dbReference type="ARBA" id="ARBA00022741"/>
    </source>
</evidence>
<evidence type="ECO:0000256" key="8">
    <source>
        <dbReference type="ARBA" id="ARBA00022840"/>
    </source>
</evidence>
<keyword evidence="8" id="KW-0067">ATP-binding</keyword>
<evidence type="ECO:0000256" key="4">
    <source>
        <dbReference type="ARBA" id="ARBA00019487"/>
    </source>
</evidence>
<dbReference type="InterPro" id="IPR006206">
    <property type="entry name" value="Mevalonate/galactokinase"/>
</dbReference>
<keyword evidence="5" id="KW-0808">Transferase</keyword>
<dbReference type="InterPro" id="IPR006204">
    <property type="entry name" value="GHMP_kinase_N_dom"/>
</dbReference>
<keyword evidence="6" id="KW-0547">Nucleotide-binding</keyword>
<dbReference type="Pfam" id="PF00288">
    <property type="entry name" value="GHMP_kinases_N"/>
    <property type="match status" value="1"/>
</dbReference>
<dbReference type="Proteomes" id="UP001210925">
    <property type="component" value="Unassembled WGS sequence"/>
</dbReference>
<dbReference type="Gene3D" id="1.20.1440.340">
    <property type="match status" value="1"/>
</dbReference>
<dbReference type="InterPro" id="IPR036554">
    <property type="entry name" value="GHMP_kinase_C_sf"/>
</dbReference>
<name>A0AAD5Y5Z3_9FUNG</name>
<sequence length="466" mass="52148">MENKIPVFEKSAVDEFYPVDRIKRLNNQFEQSFKSSPTHYCRSPGRLNIIGEHIDYSGFSVLPMAIDRDCLMAFSFQKSDKPTIKIANTNPKYKSSEFGTDFTIDLKAHDWTTYFKCGFKGVLETYNVHSVSVQVVVDGTVPTGSGLSSSSAFVCCSALLTSYIHNLSPTKGELTQIAIKSERYCGVESGGMDQSISIVANKTPLLIDFEPKLNATLVDFKLNDLVFVIANTLVVSDKAVTAPIHYNLRVVECRLIVALLGFYLKKEYKNLWDFVEKEKDSSDNVDKFEKPLALVKQHLSGDYTRQDIAKILDIDVSKVEEEYIKPIQIRATEFKLLKRAVHILTEAQRVYKFVKACQVGDPVVLGNLMVNSFFIQNESQASCRDYFECSCYEIDKVCELAAKNGSLGSRLTGAGWGGCTVHLIRKDNLSSFMDGMKEYYSEIGYEGDLGQVLFSSVPSIGAIVFQ</sequence>
<evidence type="ECO:0000313" key="14">
    <source>
        <dbReference type="EMBL" id="KAJ3253721.1"/>
    </source>
</evidence>
<accession>A0AAD5Y5Z3</accession>
<dbReference type="GO" id="GO:0005524">
    <property type="term" value="F:ATP binding"/>
    <property type="evidence" value="ECO:0007669"/>
    <property type="project" value="UniProtKB-KW"/>
</dbReference>
<dbReference type="PRINTS" id="PR00473">
    <property type="entry name" value="GALCTOKINASE"/>
</dbReference>
<gene>
    <name evidence="14" type="primary">GALK2</name>
    <name evidence="14" type="ORF">HK103_000379</name>
</gene>
<keyword evidence="7 14" id="KW-0418">Kinase</keyword>
<reference evidence="14" key="1">
    <citation type="submission" date="2020-05" db="EMBL/GenBank/DDBJ databases">
        <title>Phylogenomic resolution of chytrid fungi.</title>
        <authorList>
            <person name="Stajich J.E."/>
            <person name="Amses K."/>
            <person name="Simmons R."/>
            <person name="Seto K."/>
            <person name="Myers J."/>
            <person name="Bonds A."/>
            <person name="Quandt C.A."/>
            <person name="Barry K."/>
            <person name="Liu P."/>
            <person name="Grigoriev I."/>
            <person name="Longcore J.E."/>
            <person name="James T.Y."/>
        </authorList>
    </citation>
    <scope>NUCLEOTIDE SEQUENCE</scope>
    <source>
        <strain evidence="14">PLAUS21</strain>
    </source>
</reference>
<dbReference type="InterPro" id="IPR013750">
    <property type="entry name" value="GHMP_kinase_C_dom"/>
</dbReference>
<dbReference type="AlphaFoldDB" id="A0AAD5Y5Z3"/>
<evidence type="ECO:0000256" key="2">
    <source>
        <dbReference type="ARBA" id="ARBA00006566"/>
    </source>
</evidence>
<dbReference type="PRINTS" id="PR00959">
    <property type="entry name" value="MEVGALKINASE"/>
</dbReference>
<dbReference type="PIRSF" id="PIRSF000530">
    <property type="entry name" value="Galactokinase"/>
    <property type="match status" value="1"/>
</dbReference>
<keyword evidence="15" id="KW-1185">Reference proteome</keyword>
<comment type="similarity">
    <text evidence="2">Belongs to the GHMP kinase family. GalK subfamily.</text>
</comment>
<dbReference type="PANTHER" id="PTHR10457:SF7">
    <property type="entry name" value="GALACTOKINASE-RELATED"/>
    <property type="match status" value="1"/>
</dbReference>
<dbReference type="Pfam" id="PF08544">
    <property type="entry name" value="GHMP_kinases_C"/>
    <property type="match status" value="1"/>
</dbReference>
<evidence type="ECO:0000313" key="15">
    <source>
        <dbReference type="Proteomes" id="UP001210925"/>
    </source>
</evidence>
<evidence type="ECO:0000256" key="3">
    <source>
        <dbReference type="ARBA" id="ARBA00012315"/>
    </source>
</evidence>
<dbReference type="NCBIfam" id="TIGR00131">
    <property type="entry name" value="gal_kin"/>
    <property type="match status" value="1"/>
</dbReference>
<dbReference type="Gene3D" id="3.30.70.3170">
    <property type="match status" value="1"/>
</dbReference>